<dbReference type="KEGG" id="nwx:CGZ65_05110"/>
<dbReference type="OrthoDB" id="8612460at2"/>
<dbReference type="Proteomes" id="UP000272412">
    <property type="component" value="Unassembled WGS sequence"/>
</dbReference>
<name>A0A3N4MN36_9NEIS</name>
<proteinExistence type="predicted"/>
<evidence type="ECO:0000313" key="1">
    <source>
        <dbReference type="EMBL" id="RPD83076.1"/>
    </source>
</evidence>
<organism evidence="1 2">
    <name type="scientific">Neisseria weixii</name>
    <dbReference type="NCBI Taxonomy" id="1853276"/>
    <lineage>
        <taxon>Bacteria</taxon>
        <taxon>Pseudomonadati</taxon>
        <taxon>Pseudomonadota</taxon>
        <taxon>Betaproteobacteria</taxon>
        <taxon>Neisseriales</taxon>
        <taxon>Neisseriaceae</taxon>
        <taxon>Neisseria</taxon>
    </lineage>
</organism>
<protein>
    <submittedName>
        <fullName evidence="1">Uncharacterized protein</fullName>
    </submittedName>
</protein>
<keyword evidence="2" id="KW-1185">Reference proteome</keyword>
<dbReference type="EMBL" id="RPFL01000084">
    <property type="protein sequence ID" value="RPD83076.1"/>
    <property type="molecule type" value="Genomic_DNA"/>
</dbReference>
<sequence length="80" mass="9579">MIEDFKLIFIDQYECESLMIQIEYQGQILCRIDKENGNDDMKIHFYPDFYVNNEDSNMKFSLNEFLKILDIAKNELSLCP</sequence>
<accession>A0A3N4MN36</accession>
<dbReference type="AlphaFoldDB" id="A0A3N4MN36"/>
<dbReference type="RefSeq" id="WP_096295065.1">
    <property type="nucleotide sequence ID" value="NZ_CP023429.1"/>
</dbReference>
<gene>
    <name evidence="1" type="ORF">EGK74_13590</name>
</gene>
<comment type="caution">
    <text evidence="1">The sequence shown here is derived from an EMBL/GenBank/DDBJ whole genome shotgun (WGS) entry which is preliminary data.</text>
</comment>
<reference evidence="1 2" key="1">
    <citation type="submission" date="2018-11" db="EMBL/GenBank/DDBJ databases">
        <title>Neisseria weixii sp. nov. isolated from the rectal contents of plateau pika (Ochotona cruzoniae).</title>
        <authorList>
            <person name="Zhang G."/>
        </authorList>
    </citation>
    <scope>NUCLEOTIDE SEQUENCE [LARGE SCALE GENOMIC DNA]</scope>
    <source>
        <strain evidence="1 2">10009</strain>
    </source>
</reference>
<evidence type="ECO:0000313" key="2">
    <source>
        <dbReference type="Proteomes" id="UP000272412"/>
    </source>
</evidence>